<accession>A0A6J3JWL7</accession>
<dbReference type="GeneID" id="117231143"/>
<reference evidence="2" key="1">
    <citation type="submission" date="2025-08" db="UniProtKB">
        <authorList>
            <consortium name="RefSeq"/>
        </authorList>
    </citation>
    <scope>IDENTIFICATION</scope>
    <source>
        <tissue evidence="2">Muscle</tissue>
    </source>
</reference>
<organism evidence="1 2">
    <name type="scientific">Bombus vosnesenskii</name>
    <dbReference type="NCBI Taxonomy" id="207650"/>
    <lineage>
        <taxon>Eukaryota</taxon>
        <taxon>Metazoa</taxon>
        <taxon>Ecdysozoa</taxon>
        <taxon>Arthropoda</taxon>
        <taxon>Hexapoda</taxon>
        <taxon>Insecta</taxon>
        <taxon>Pterygota</taxon>
        <taxon>Neoptera</taxon>
        <taxon>Endopterygota</taxon>
        <taxon>Hymenoptera</taxon>
        <taxon>Apocrita</taxon>
        <taxon>Aculeata</taxon>
        <taxon>Apoidea</taxon>
        <taxon>Anthophila</taxon>
        <taxon>Apidae</taxon>
        <taxon>Bombus</taxon>
        <taxon>Pyrobombus</taxon>
    </lineage>
</organism>
<dbReference type="Proteomes" id="UP000504631">
    <property type="component" value="Unplaced"/>
</dbReference>
<proteinExistence type="predicted"/>
<keyword evidence="1" id="KW-1185">Reference proteome</keyword>
<protein>
    <submittedName>
        <fullName evidence="2">Uncharacterized protein LOC117231143</fullName>
    </submittedName>
</protein>
<dbReference type="KEGG" id="bvk:117231143"/>
<sequence length="100" mass="11709">MINNQHCVILNSGETNNYHQPVSAKPSVVSVSSIDSDVSDRRDVREELYAGIFRRHRKTILVLGSFLKMLRRYLDRLHALNRIYALIALHFDIVIQQKFW</sequence>
<dbReference type="RefSeq" id="XP_033345163.1">
    <property type="nucleotide sequence ID" value="XM_033489272.1"/>
</dbReference>
<evidence type="ECO:0000313" key="1">
    <source>
        <dbReference type="Proteomes" id="UP000504631"/>
    </source>
</evidence>
<gene>
    <name evidence="2" type="primary">LOC117231143</name>
</gene>
<evidence type="ECO:0000313" key="2">
    <source>
        <dbReference type="RefSeq" id="XP_033345163.1"/>
    </source>
</evidence>
<dbReference type="AlphaFoldDB" id="A0A6J3JWL7"/>
<name>A0A6J3JWL7_9HYME</name>